<evidence type="ECO:0000313" key="2">
    <source>
        <dbReference type="Proteomes" id="UP000436006"/>
    </source>
</evidence>
<dbReference type="Proteomes" id="UP000436006">
    <property type="component" value="Unassembled WGS sequence"/>
</dbReference>
<sequence>MAINHSDYAPQTVYQSVDVLLSPEIGGYTHDPIRVAYNLEQTGEDPNQLIDNSRLSLLPSVVYHRGAYVVVLQFEGALHNPRMAFIHFDVDIRQHFSVFADVFTPKALHAIYLTQLRIKQKEGVYYHQVMLTTELPGA</sequence>
<evidence type="ECO:0000313" key="1">
    <source>
        <dbReference type="EMBL" id="MVM29365.1"/>
    </source>
</evidence>
<organism evidence="1 2">
    <name type="scientific">Spirosoma arboris</name>
    <dbReference type="NCBI Taxonomy" id="2682092"/>
    <lineage>
        <taxon>Bacteria</taxon>
        <taxon>Pseudomonadati</taxon>
        <taxon>Bacteroidota</taxon>
        <taxon>Cytophagia</taxon>
        <taxon>Cytophagales</taxon>
        <taxon>Cytophagaceae</taxon>
        <taxon>Spirosoma</taxon>
    </lineage>
</organism>
<dbReference type="AlphaFoldDB" id="A0A7K1S6J3"/>
<comment type="caution">
    <text evidence="1">The sequence shown here is derived from an EMBL/GenBank/DDBJ whole genome shotgun (WGS) entry which is preliminary data.</text>
</comment>
<accession>A0A7K1S6J3</accession>
<dbReference type="RefSeq" id="WP_157583638.1">
    <property type="nucleotide sequence ID" value="NZ_WPIN01000002.1"/>
</dbReference>
<protein>
    <submittedName>
        <fullName evidence="1">Uncharacterized protein</fullName>
    </submittedName>
</protein>
<gene>
    <name evidence="1" type="ORF">GO755_04915</name>
</gene>
<name>A0A7K1S6J3_9BACT</name>
<keyword evidence="2" id="KW-1185">Reference proteome</keyword>
<dbReference type="EMBL" id="WPIN01000002">
    <property type="protein sequence ID" value="MVM29365.1"/>
    <property type="molecule type" value="Genomic_DNA"/>
</dbReference>
<proteinExistence type="predicted"/>
<reference evidence="1 2" key="1">
    <citation type="submission" date="2019-12" db="EMBL/GenBank/DDBJ databases">
        <title>Spirosoma sp. HMF4905 genome sequencing and assembly.</title>
        <authorList>
            <person name="Kang H."/>
            <person name="Cha I."/>
            <person name="Kim H."/>
            <person name="Joh K."/>
        </authorList>
    </citation>
    <scope>NUCLEOTIDE SEQUENCE [LARGE SCALE GENOMIC DNA]</scope>
    <source>
        <strain evidence="1 2">HMF4905</strain>
    </source>
</reference>